<reference evidence="7 8" key="1">
    <citation type="submission" date="2024-01" db="EMBL/GenBank/DDBJ databases">
        <title>The complete chloroplast genome sequence of Lithospermum erythrorhizon: insights into the phylogenetic relationship among Boraginaceae species and the maternal lineages of purple gromwells.</title>
        <authorList>
            <person name="Okada T."/>
            <person name="Watanabe K."/>
        </authorList>
    </citation>
    <scope>NUCLEOTIDE SEQUENCE [LARGE SCALE GENOMIC DNA]</scope>
</reference>
<keyword evidence="2" id="KW-0805">Transcription regulation</keyword>
<evidence type="ECO:0000313" key="8">
    <source>
        <dbReference type="Proteomes" id="UP001454036"/>
    </source>
</evidence>
<evidence type="ECO:0000259" key="6">
    <source>
        <dbReference type="PROSITE" id="PS50863"/>
    </source>
</evidence>
<keyword evidence="8" id="KW-1185">Reference proteome</keyword>
<dbReference type="EMBL" id="BAABME010000573">
    <property type="protein sequence ID" value="GAA0143882.1"/>
    <property type="molecule type" value="Genomic_DNA"/>
</dbReference>
<dbReference type="GO" id="GO:0005634">
    <property type="term" value="C:nucleus"/>
    <property type="evidence" value="ECO:0007669"/>
    <property type="project" value="UniProtKB-SubCell"/>
</dbReference>
<sequence length="148" mass="17254">MSHDVTLFQMSIECLQQIIFYHKYLQSHLNLLRRISSAVMLHIKLSCLKRRKRQILEGGSGAKSDGSCNFPEECTEERATGTENTTCFEVILKPCNTIILVVPSDFARMNMPRSSMFIKLFDDDDNEWEVRYTYHKSCHNLNEGWTRN</sequence>
<evidence type="ECO:0000256" key="1">
    <source>
        <dbReference type="ARBA" id="ARBA00004123"/>
    </source>
</evidence>
<comment type="caution">
    <text evidence="7">The sequence shown here is derived from an EMBL/GenBank/DDBJ whole genome shotgun (WGS) entry which is preliminary data.</text>
</comment>
<organism evidence="7 8">
    <name type="scientific">Lithospermum erythrorhizon</name>
    <name type="common">Purple gromwell</name>
    <name type="synonym">Lithospermum officinale var. erythrorhizon</name>
    <dbReference type="NCBI Taxonomy" id="34254"/>
    <lineage>
        <taxon>Eukaryota</taxon>
        <taxon>Viridiplantae</taxon>
        <taxon>Streptophyta</taxon>
        <taxon>Embryophyta</taxon>
        <taxon>Tracheophyta</taxon>
        <taxon>Spermatophyta</taxon>
        <taxon>Magnoliopsida</taxon>
        <taxon>eudicotyledons</taxon>
        <taxon>Gunneridae</taxon>
        <taxon>Pentapetalae</taxon>
        <taxon>asterids</taxon>
        <taxon>lamiids</taxon>
        <taxon>Boraginales</taxon>
        <taxon>Boraginaceae</taxon>
        <taxon>Boraginoideae</taxon>
        <taxon>Lithospermeae</taxon>
        <taxon>Lithospermum</taxon>
    </lineage>
</organism>
<dbReference type="Proteomes" id="UP001454036">
    <property type="component" value="Unassembled WGS sequence"/>
</dbReference>
<dbReference type="SUPFAM" id="SSF101936">
    <property type="entry name" value="DNA-binding pseudobarrel domain"/>
    <property type="match status" value="1"/>
</dbReference>
<dbReference type="GO" id="GO:0003677">
    <property type="term" value="F:DNA binding"/>
    <property type="evidence" value="ECO:0007669"/>
    <property type="project" value="UniProtKB-KW"/>
</dbReference>
<evidence type="ECO:0000256" key="5">
    <source>
        <dbReference type="ARBA" id="ARBA00023242"/>
    </source>
</evidence>
<keyword evidence="4" id="KW-0804">Transcription</keyword>
<dbReference type="InterPro" id="IPR015300">
    <property type="entry name" value="DNA-bd_pseudobarrel_sf"/>
</dbReference>
<comment type="subcellular location">
    <subcellularLocation>
        <location evidence="1">Nucleus</location>
    </subcellularLocation>
</comment>
<dbReference type="InterPro" id="IPR003340">
    <property type="entry name" value="B3_DNA-bd"/>
</dbReference>
<accession>A0AAV3NYF9</accession>
<name>A0AAV3NYF9_LITER</name>
<dbReference type="PROSITE" id="PS50863">
    <property type="entry name" value="B3"/>
    <property type="match status" value="1"/>
</dbReference>
<evidence type="ECO:0000256" key="2">
    <source>
        <dbReference type="ARBA" id="ARBA00023015"/>
    </source>
</evidence>
<dbReference type="Gene3D" id="2.40.330.10">
    <property type="entry name" value="DNA-binding pseudobarrel domain"/>
    <property type="match status" value="1"/>
</dbReference>
<dbReference type="CDD" id="cd10017">
    <property type="entry name" value="B3_DNA"/>
    <property type="match status" value="1"/>
</dbReference>
<evidence type="ECO:0000256" key="4">
    <source>
        <dbReference type="ARBA" id="ARBA00023163"/>
    </source>
</evidence>
<protein>
    <recommendedName>
        <fullName evidence="6">TF-B3 domain-containing protein</fullName>
    </recommendedName>
</protein>
<keyword evidence="3" id="KW-0238">DNA-binding</keyword>
<gene>
    <name evidence="7" type="ORF">LIER_04462</name>
</gene>
<evidence type="ECO:0000256" key="3">
    <source>
        <dbReference type="ARBA" id="ARBA00023125"/>
    </source>
</evidence>
<proteinExistence type="predicted"/>
<dbReference type="AlphaFoldDB" id="A0AAV3NYF9"/>
<feature type="domain" description="TF-B3" evidence="6">
    <location>
        <begin position="100"/>
        <end position="148"/>
    </location>
</feature>
<keyword evidence="5" id="KW-0539">Nucleus</keyword>
<evidence type="ECO:0000313" key="7">
    <source>
        <dbReference type="EMBL" id="GAA0143882.1"/>
    </source>
</evidence>